<dbReference type="InterPro" id="IPR036599">
    <property type="entry name" value="DNA_ligase_N_sf"/>
</dbReference>
<dbReference type="InterPro" id="IPR019406">
    <property type="entry name" value="APLF_PBZ"/>
</dbReference>
<dbReference type="InterPro" id="IPR000977">
    <property type="entry name" value="DNA_ligase_ATP-dep"/>
</dbReference>
<dbReference type="GO" id="GO:0006302">
    <property type="term" value="P:double-strand break repair"/>
    <property type="evidence" value="ECO:0007669"/>
    <property type="project" value="TreeGrafter"/>
</dbReference>
<keyword evidence="6" id="KW-0235">DNA replication</keyword>
<dbReference type="EC" id="6.5.1.1" evidence="16"/>
<dbReference type="PROSITE" id="PS50172">
    <property type="entry name" value="BRCT"/>
    <property type="match status" value="1"/>
</dbReference>
<protein>
    <recommendedName>
        <fullName evidence="16">DNA ligase</fullName>
        <ecNumber evidence="16">6.5.1.1</ecNumber>
    </recommendedName>
</protein>
<dbReference type="InterPro" id="IPR001357">
    <property type="entry name" value="BRCT_dom"/>
</dbReference>
<dbReference type="InterPro" id="IPR016059">
    <property type="entry name" value="DNA_ligase_ATP-dep_CS"/>
</dbReference>
<dbReference type="GO" id="GO:0046872">
    <property type="term" value="F:metal ion binding"/>
    <property type="evidence" value="ECO:0007669"/>
    <property type="project" value="UniProtKB-KW"/>
</dbReference>
<dbReference type="AlphaFoldDB" id="A0A7M5X6R4"/>
<evidence type="ECO:0000256" key="10">
    <source>
        <dbReference type="ARBA" id="ARBA00022840"/>
    </source>
</evidence>
<dbReference type="InterPro" id="IPR031916">
    <property type="entry name" value="LIG3_BRCT"/>
</dbReference>
<comment type="catalytic activity">
    <reaction evidence="15 16">
        <text>ATP + (deoxyribonucleotide)n-3'-hydroxyl + 5'-phospho-(deoxyribonucleotide)m = (deoxyribonucleotide)n+m + AMP + diphosphate.</text>
        <dbReference type="EC" id="6.5.1.1"/>
    </reaction>
</comment>
<dbReference type="GO" id="GO:0005524">
    <property type="term" value="F:ATP binding"/>
    <property type="evidence" value="ECO:0007669"/>
    <property type="project" value="UniProtKB-KW"/>
</dbReference>
<dbReference type="SUPFAM" id="SSF117018">
    <property type="entry name" value="ATP-dependent DNA ligase DNA-binding domain"/>
    <property type="match status" value="1"/>
</dbReference>
<dbReference type="GO" id="GO:0071897">
    <property type="term" value="P:DNA biosynthetic process"/>
    <property type="evidence" value="ECO:0007669"/>
    <property type="project" value="InterPro"/>
</dbReference>
<feature type="region of interest" description="Disordered" evidence="18">
    <location>
        <begin position="602"/>
        <end position="682"/>
    </location>
</feature>
<evidence type="ECO:0000256" key="14">
    <source>
        <dbReference type="ARBA" id="ARBA00023306"/>
    </source>
</evidence>
<dbReference type="Gene3D" id="3.40.50.10190">
    <property type="entry name" value="BRCT domain"/>
    <property type="match status" value="1"/>
</dbReference>
<dbReference type="PROSITE" id="PS00697">
    <property type="entry name" value="DNA_LIGASE_A1"/>
    <property type="match status" value="1"/>
</dbReference>
<dbReference type="PANTHER" id="PTHR45674:SF9">
    <property type="entry name" value="DNA LIGASE 3"/>
    <property type="match status" value="1"/>
</dbReference>
<evidence type="ECO:0000256" key="7">
    <source>
        <dbReference type="ARBA" id="ARBA00022723"/>
    </source>
</evidence>
<dbReference type="SMART" id="SM00292">
    <property type="entry name" value="BRCT"/>
    <property type="match status" value="1"/>
</dbReference>
<dbReference type="SUPFAM" id="SSF50249">
    <property type="entry name" value="Nucleic acid-binding proteins"/>
    <property type="match status" value="1"/>
</dbReference>
<dbReference type="OrthoDB" id="206088at2759"/>
<reference evidence="21" key="1">
    <citation type="submission" date="2021-01" db="UniProtKB">
        <authorList>
            <consortium name="EnsemblMetazoa"/>
        </authorList>
    </citation>
    <scope>IDENTIFICATION</scope>
</reference>
<accession>A0A7M5X6R4</accession>
<dbReference type="GO" id="GO:0003910">
    <property type="term" value="F:DNA ligase (ATP) activity"/>
    <property type="evidence" value="ECO:0007669"/>
    <property type="project" value="UniProtKB-EC"/>
</dbReference>
<evidence type="ECO:0000256" key="18">
    <source>
        <dbReference type="SAM" id="MobiDB-lite"/>
    </source>
</evidence>
<dbReference type="InterPro" id="IPR012310">
    <property type="entry name" value="DNA_ligase_ATP-dep_cent"/>
</dbReference>
<name>A0A7M5X6R4_9CNID</name>
<feature type="compositionally biased region" description="Basic and acidic residues" evidence="18">
    <location>
        <begin position="619"/>
        <end position="633"/>
    </location>
</feature>
<dbReference type="InterPro" id="IPR012309">
    <property type="entry name" value="DNA_ligase_ATP-dep_C"/>
</dbReference>
<evidence type="ECO:0000256" key="3">
    <source>
        <dbReference type="ARBA" id="ARBA00007572"/>
    </source>
</evidence>
<evidence type="ECO:0000256" key="9">
    <source>
        <dbReference type="ARBA" id="ARBA00022763"/>
    </source>
</evidence>
<dbReference type="Pfam" id="PF04679">
    <property type="entry name" value="DNA_ligase_A_C"/>
    <property type="match status" value="1"/>
</dbReference>
<evidence type="ECO:0000313" key="21">
    <source>
        <dbReference type="EnsemblMetazoa" id="CLYHEMP018147.1"/>
    </source>
</evidence>
<dbReference type="InterPro" id="IPR012340">
    <property type="entry name" value="NA-bd_OB-fold"/>
</dbReference>
<dbReference type="Pfam" id="PF10283">
    <property type="entry name" value="zf-CCHH"/>
    <property type="match status" value="1"/>
</dbReference>
<dbReference type="PANTHER" id="PTHR45674">
    <property type="entry name" value="DNA LIGASE 1/3 FAMILY MEMBER"/>
    <property type="match status" value="1"/>
</dbReference>
<evidence type="ECO:0000256" key="5">
    <source>
        <dbReference type="ARBA" id="ARBA00022618"/>
    </source>
</evidence>
<evidence type="ECO:0000259" key="19">
    <source>
        <dbReference type="PROSITE" id="PS50160"/>
    </source>
</evidence>
<dbReference type="SUPFAM" id="SSF56091">
    <property type="entry name" value="DNA ligase/mRNA capping enzyme, catalytic domain"/>
    <property type="match status" value="1"/>
</dbReference>
<keyword evidence="8 16" id="KW-0547">Nucleotide-binding</keyword>
<dbReference type="Pfam" id="PF04675">
    <property type="entry name" value="DNA_ligase_A_N"/>
    <property type="match status" value="1"/>
</dbReference>
<dbReference type="InterPro" id="IPR036420">
    <property type="entry name" value="BRCT_dom_sf"/>
</dbReference>
<dbReference type="GO" id="GO:0070421">
    <property type="term" value="C:DNA ligase III-XRCC1 complex"/>
    <property type="evidence" value="ECO:0007669"/>
    <property type="project" value="TreeGrafter"/>
</dbReference>
<dbReference type="Gene3D" id="1.10.3260.10">
    <property type="entry name" value="DNA ligase, ATP-dependent, N-terminal domain"/>
    <property type="match status" value="1"/>
</dbReference>
<dbReference type="GO" id="GO:0006273">
    <property type="term" value="P:lagging strand elongation"/>
    <property type="evidence" value="ECO:0007669"/>
    <property type="project" value="TreeGrafter"/>
</dbReference>
<evidence type="ECO:0000256" key="15">
    <source>
        <dbReference type="ARBA" id="ARBA00034003"/>
    </source>
</evidence>
<evidence type="ECO:0000256" key="2">
    <source>
        <dbReference type="ARBA" id="ARBA00004123"/>
    </source>
</evidence>
<organism evidence="21 22">
    <name type="scientific">Clytia hemisphaerica</name>
    <dbReference type="NCBI Taxonomy" id="252671"/>
    <lineage>
        <taxon>Eukaryota</taxon>
        <taxon>Metazoa</taxon>
        <taxon>Cnidaria</taxon>
        <taxon>Hydrozoa</taxon>
        <taxon>Hydroidolina</taxon>
        <taxon>Leptothecata</taxon>
        <taxon>Obeliida</taxon>
        <taxon>Clytiidae</taxon>
        <taxon>Clytia</taxon>
    </lineage>
</organism>
<feature type="domain" description="BRCT" evidence="20">
    <location>
        <begin position="729"/>
        <end position="812"/>
    </location>
</feature>
<dbReference type="CDD" id="cd07902">
    <property type="entry name" value="Adenylation_DNA_ligase_III"/>
    <property type="match status" value="1"/>
</dbReference>
<dbReference type="PROSITE" id="PS50160">
    <property type="entry name" value="DNA_LIGASE_A3"/>
    <property type="match status" value="1"/>
</dbReference>
<dbReference type="GO" id="GO:0051301">
    <property type="term" value="P:cell division"/>
    <property type="evidence" value="ECO:0007669"/>
    <property type="project" value="UniProtKB-KW"/>
</dbReference>
<keyword evidence="22" id="KW-1185">Reference proteome</keyword>
<dbReference type="NCBIfam" id="TIGR00574">
    <property type="entry name" value="dnl1"/>
    <property type="match status" value="1"/>
</dbReference>
<evidence type="ECO:0000256" key="8">
    <source>
        <dbReference type="ARBA" id="ARBA00022741"/>
    </source>
</evidence>
<keyword evidence="7" id="KW-0479">Metal-binding</keyword>
<comment type="cofactor">
    <cofactor evidence="1">
        <name>Mg(2+)</name>
        <dbReference type="ChEBI" id="CHEBI:18420"/>
    </cofactor>
</comment>
<evidence type="ECO:0000259" key="20">
    <source>
        <dbReference type="PROSITE" id="PS50172"/>
    </source>
</evidence>
<dbReference type="InterPro" id="IPR050191">
    <property type="entry name" value="ATP-dep_DNA_ligase"/>
</dbReference>
<dbReference type="GO" id="GO:0006310">
    <property type="term" value="P:DNA recombination"/>
    <property type="evidence" value="ECO:0007669"/>
    <property type="project" value="UniProtKB-KW"/>
</dbReference>
<dbReference type="GO" id="GO:0003677">
    <property type="term" value="F:DNA binding"/>
    <property type="evidence" value="ECO:0007669"/>
    <property type="project" value="InterPro"/>
</dbReference>
<evidence type="ECO:0000256" key="17">
    <source>
        <dbReference type="RuleBase" id="RU004196"/>
    </source>
</evidence>
<keyword evidence="14" id="KW-0131">Cell cycle</keyword>
<comment type="subcellular location">
    <subcellularLocation>
        <location evidence="2">Nucleus</location>
    </subcellularLocation>
</comment>
<evidence type="ECO:0000256" key="16">
    <source>
        <dbReference type="RuleBase" id="RU000617"/>
    </source>
</evidence>
<dbReference type="SUPFAM" id="SSF52113">
    <property type="entry name" value="BRCT domain"/>
    <property type="match status" value="1"/>
</dbReference>
<dbReference type="Proteomes" id="UP000594262">
    <property type="component" value="Unplaced"/>
</dbReference>
<evidence type="ECO:0000256" key="12">
    <source>
        <dbReference type="ARBA" id="ARBA00023172"/>
    </source>
</evidence>
<dbReference type="CDD" id="cd07967">
    <property type="entry name" value="OBF_DNA_ligase_III"/>
    <property type="match status" value="1"/>
</dbReference>
<dbReference type="InterPro" id="IPR012308">
    <property type="entry name" value="DNA_ligase_ATP-dep_N"/>
</dbReference>
<feature type="domain" description="ATP-dependent DNA ligase family profile" evidence="19">
    <location>
        <begin position="352"/>
        <end position="486"/>
    </location>
</feature>
<dbReference type="Pfam" id="PF16759">
    <property type="entry name" value="LIG3_BRCT"/>
    <property type="match status" value="1"/>
</dbReference>
<evidence type="ECO:0000256" key="1">
    <source>
        <dbReference type="ARBA" id="ARBA00001946"/>
    </source>
</evidence>
<keyword evidence="4 16" id="KW-0436">Ligase</keyword>
<evidence type="ECO:0000256" key="13">
    <source>
        <dbReference type="ARBA" id="ARBA00023204"/>
    </source>
</evidence>
<dbReference type="Pfam" id="PF01068">
    <property type="entry name" value="DNA_ligase_A_M"/>
    <property type="match status" value="1"/>
</dbReference>
<dbReference type="Gene3D" id="3.30.470.30">
    <property type="entry name" value="DNA ligase/mRNA capping enzyme"/>
    <property type="match status" value="1"/>
</dbReference>
<keyword evidence="13 16" id="KW-0234">DNA repair</keyword>
<dbReference type="FunFam" id="3.30.470.30:FF:000003">
    <property type="entry name" value="DNA ligase"/>
    <property type="match status" value="1"/>
</dbReference>
<dbReference type="PROSITE" id="PS00333">
    <property type="entry name" value="DNA_LIGASE_A2"/>
    <property type="match status" value="1"/>
</dbReference>
<evidence type="ECO:0000256" key="6">
    <source>
        <dbReference type="ARBA" id="ARBA00022705"/>
    </source>
</evidence>
<dbReference type="Gene3D" id="3.30.1490.70">
    <property type="match status" value="1"/>
</dbReference>
<dbReference type="EnsemblMetazoa" id="CLYHEMT018147.1">
    <property type="protein sequence ID" value="CLYHEMP018147.1"/>
    <property type="gene ID" value="CLYHEMG018147"/>
</dbReference>
<evidence type="ECO:0000313" key="22">
    <source>
        <dbReference type="Proteomes" id="UP000594262"/>
    </source>
</evidence>
<comment type="similarity">
    <text evidence="3 17">Belongs to the ATP-dependent DNA ligase family.</text>
</comment>
<sequence>IDFILLNKQTVFIAKRIVFVMAQKLTTDAFSSFWKLCKRLSNESSYKLKTSLIKEYITKKSDNSGKYQGNLYLLAKFLLPGKEKRIYNVKDKQLLKYFSQIFKTDLKSMTEHLEKQGVVSDTVMDFFSKSHTVKPLSKSNLTLIEVDEDLESLSKETKEDAQTAILKKISKKCTTDDLCYIVRLIKHDLRTNCGAKHFLDALDENAYEAWQASSDLKQVIEKWQANKDESSMIPGLKKTISIKATLMTPVKPMLAEACKSIEQAFKKCPNGMYSEIKYDGERVQIHKDGEKFQYFSRSLKPVQPHKIAEVKDFIPKACPQGDSLILDGEVLLMDSNTNQPLPFGTLGIHKKAKFKDATVCYVIFDILQFNDENLMKRSVQERRKILQDNVTEIPGRIVHSEMKVVTKKQELQSMLKKCFAQNLEGLVLKDIKGKYEPGKRHWLKVKKDYLQKGAMADTADLVVLGAYIGTGNKGGLMSVFLMGCYDESRGIWVTVTKCGNGHDDDTLKKLQKQLKMQKISKDFSKVPMWLDVDRGLVPDYVIADPKNSQIWEITGAEFSQSSTHTADGISIRFPRVTRIRNDKDWKTATSLKRLKVLYKESKETTDVEMPSTSTNTTKAKTEKKSPKKIKEEDQTSPAKKEKKLKRKSEESTSTLKNEVEEDSSKKKKKKDDDDDNDGTTTKQKKACTFGEKCYRTKNGEHMKEYSHEKNEVENEKDQKMKETTDKDKELCNVFTDMCFTIHKDVPKKKKIKRFIIAYDGDVVDDVEDSDVTHIITETHITEAKATTIQVQPEWVWICVKAKKLFKIDPFLLVTAS</sequence>
<proteinExistence type="inferred from homology"/>
<dbReference type="FunFam" id="2.40.50.140:FF:000085">
    <property type="entry name" value="DNA ligase"/>
    <property type="match status" value="1"/>
</dbReference>
<keyword evidence="10 16" id="KW-0067">ATP-binding</keyword>
<evidence type="ECO:0000256" key="4">
    <source>
        <dbReference type="ARBA" id="ARBA00022598"/>
    </source>
</evidence>
<keyword evidence="5" id="KW-0132">Cell division</keyword>
<keyword evidence="9 16" id="KW-0227">DNA damage</keyword>
<keyword evidence="11" id="KW-0460">Magnesium</keyword>
<dbReference type="Gene3D" id="2.40.50.140">
    <property type="entry name" value="Nucleic acid-binding proteins"/>
    <property type="match status" value="1"/>
</dbReference>
<evidence type="ECO:0000256" key="11">
    <source>
        <dbReference type="ARBA" id="ARBA00022842"/>
    </source>
</evidence>
<keyword evidence="12 16" id="KW-0233">DNA recombination</keyword>